<reference evidence="1" key="1">
    <citation type="submission" date="2021-01" db="EMBL/GenBank/DDBJ databases">
        <authorList>
            <consortium name="Genoscope - CEA"/>
            <person name="William W."/>
        </authorList>
    </citation>
    <scope>NUCLEOTIDE SEQUENCE</scope>
</reference>
<proteinExistence type="predicted"/>
<evidence type="ECO:0000313" key="2">
    <source>
        <dbReference type="Proteomes" id="UP000683925"/>
    </source>
</evidence>
<accession>A0A8S1U4D6</accession>
<gene>
    <name evidence="1" type="ORF">POCTA_138.1.T0360378</name>
</gene>
<dbReference type="AlphaFoldDB" id="A0A8S1U4D6"/>
<evidence type="ECO:0000313" key="1">
    <source>
        <dbReference type="EMBL" id="CAD8159428.1"/>
    </source>
</evidence>
<keyword evidence="2" id="KW-1185">Reference proteome</keyword>
<protein>
    <submittedName>
        <fullName evidence="1">Uncharacterized protein</fullName>
    </submittedName>
</protein>
<dbReference type="EMBL" id="CAJJDP010000036">
    <property type="protein sequence ID" value="CAD8159428.1"/>
    <property type="molecule type" value="Genomic_DNA"/>
</dbReference>
<sequence length="40" mass="4915">MFQKVFLQLSLSFQYQNSQYFNHKMLQSRKENFLINLAQT</sequence>
<organism evidence="1 2">
    <name type="scientific">Paramecium octaurelia</name>
    <dbReference type="NCBI Taxonomy" id="43137"/>
    <lineage>
        <taxon>Eukaryota</taxon>
        <taxon>Sar</taxon>
        <taxon>Alveolata</taxon>
        <taxon>Ciliophora</taxon>
        <taxon>Intramacronucleata</taxon>
        <taxon>Oligohymenophorea</taxon>
        <taxon>Peniculida</taxon>
        <taxon>Parameciidae</taxon>
        <taxon>Paramecium</taxon>
    </lineage>
</organism>
<comment type="caution">
    <text evidence="1">The sequence shown here is derived from an EMBL/GenBank/DDBJ whole genome shotgun (WGS) entry which is preliminary data.</text>
</comment>
<dbReference type="Proteomes" id="UP000683925">
    <property type="component" value="Unassembled WGS sequence"/>
</dbReference>
<name>A0A8S1U4D6_PAROT</name>